<name>A0A9N9EKG4_9GLOM</name>
<sequence length="189" mass="21840">MSSIENCTSAQYKLENCTSAQYELKHATSTTEQLLVSITSSINNNEDLEIVCLLCSKDKRKIWLCKNNDSNTTNLWRHLERYHPDSKPKSGQELSEFTQLAFKKLLNKWILLNPNATISKGDTIRNDIIKSYEDESIVIKSLLQIIQDILKQFKAVKIRSLPQRHEQFMRQVRAAGLENCNLILDIKTR</sequence>
<comment type="caution">
    <text evidence="1">The sequence shown here is derived from an EMBL/GenBank/DDBJ whole genome shotgun (WGS) entry which is preliminary data.</text>
</comment>
<dbReference type="AlphaFoldDB" id="A0A9N9EKG4"/>
<evidence type="ECO:0000313" key="1">
    <source>
        <dbReference type="EMBL" id="CAG8677747.1"/>
    </source>
</evidence>
<keyword evidence="2" id="KW-1185">Reference proteome</keyword>
<protein>
    <submittedName>
        <fullName evidence="1">26144_t:CDS:1</fullName>
    </submittedName>
</protein>
<dbReference type="OrthoDB" id="2435679at2759"/>
<proteinExistence type="predicted"/>
<gene>
    <name evidence="1" type="ORF">DERYTH_LOCUS11614</name>
</gene>
<organism evidence="1 2">
    <name type="scientific">Dentiscutata erythropus</name>
    <dbReference type="NCBI Taxonomy" id="1348616"/>
    <lineage>
        <taxon>Eukaryota</taxon>
        <taxon>Fungi</taxon>
        <taxon>Fungi incertae sedis</taxon>
        <taxon>Mucoromycota</taxon>
        <taxon>Glomeromycotina</taxon>
        <taxon>Glomeromycetes</taxon>
        <taxon>Diversisporales</taxon>
        <taxon>Gigasporaceae</taxon>
        <taxon>Dentiscutata</taxon>
    </lineage>
</organism>
<accession>A0A9N9EKG4</accession>
<dbReference type="EMBL" id="CAJVPY010007264">
    <property type="protein sequence ID" value="CAG8677747.1"/>
    <property type="molecule type" value="Genomic_DNA"/>
</dbReference>
<reference evidence="1" key="1">
    <citation type="submission" date="2021-06" db="EMBL/GenBank/DDBJ databases">
        <authorList>
            <person name="Kallberg Y."/>
            <person name="Tangrot J."/>
            <person name="Rosling A."/>
        </authorList>
    </citation>
    <scope>NUCLEOTIDE SEQUENCE</scope>
    <source>
        <strain evidence="1">MA453B</strain>
    </source>
</reference>
<evidence type="ECO:0000313" key="2">
    <source>
        <dbReference type="Proteomes" id="UP000789405"/>
    </source>
</evidence>
<dbReference type="Proteomes" id="UP000789405">
    <property type="component" value="Unassembled WGS sequence"/>
</dbReference>